<evidence type="ECO:0000256" key="1">
    <source>
        <dbReference type="ARBA" id="ARBA00023015"/>
    </source>
</evidence>
<keyword evidence="7" id="KW-1185">Reference proteome</keyword>
<proteinExistence type="predicted"/>
<evidence type="ECO:0000256" key="4">
    <source>
        <dbReference type="PROSITE-ProRule" id="PRU00335"/>
    </source>
</evidence>
<dbReference type="GO" id="GO:0003677">
    <property type="term" value="F:DNA binding"/>
    <property type="evidence" value="ECO:0007669"/>
    <property type="project" value="UniProtKB-UniRule"/>
</dbReference>
<feature type="domain" description="HTH tetR-type" evidence="5">
    <location>
        <begin position="14"/>
        <end position="74"/>
    </location>
</feature>
<dbReference type="PROSITE" id="PS50977">
    <property type="entry name" value="HTH_TETR_2"/>
    <property type="match status" value="1"/>
</dbReference>
<sequence>MSPRNIAKDQELRSRRQKEILEAAMHVIARRGLPATKIADIATAAGLSVGNVYKYFTSKEHIFKSLVEMGQREYREFVEQIRDLPLSPLMKLHRYTEDWLVYRNGWAITIILQHARTSEAVAVEVKEAVSARFLDNLKPMAELIADAQREGTIVDGDPFELALIYVSLMEGLILHDIPGFQEISSVTADKVLRLLTIKNPDALLQFVKKGVKRL</sequence>
<feature type="DNA-binding region" description="H-T-H motif" evidence="4">
    <location>
        <begin position="37"/>
        <end position="56"/>
    </location>
</feature>
<evidence type="ECO:0000259" key="5">
    <source>
        <dbReference type="PROSITE" id="PS50977"/>
    </source>
</evidence>
<dbReference type="PRINTS" id="PR00455">
    <property type="entry name" value="HTHTETR"/>
</dbReference>
<evidence type="ECO:0000313" key="6">
    <source>
        <dbReference type="EMBL" id="MBJ6360929.1"/>
    </source>
</evidence>
<keyword evidence="2 4" id="KW-0238">DNA-binding</keyword>
<dbReference type="Proteomes" id="UP000640274">
    <property type="component" value="Unassembled WGS sequence"/>
</dbReference>
<dbReference type="SUPFAM" id="SSF46689">
    <property type="entry name" value="Homeodomain-like"/>
    <property type="match status" value="1"/>
</dbReference>
<dbReference type="InterPro" id="IPR009057">
    <property type="entry name" value="Homeodomain-like_sf"/>
</dbReference>
<reference evidence="6" key="1">
    <citation type="submission" date="2020-12" db="EMBL/GenBank/DDBJ databases">
        <authorList>
            <person name="Huq M.A."/>
        </authorList>
    </citation>
    <scope>NUCLEOTIDE SEQUENCE</scope>
    <source>
        <strain evidence="6">MAHUQ-46</strain>
    </source>
</reference>
<dbReference type="Gene3D" id="1.10.357.10">
    <property type="entry name" value="Tetracycline Repressor, domain 2"/>
    <property type="match status" value="1"/>
</dbReference>
<dbReference type="InterPro" id="IPR001647">
    <property type="entry name" value="HTH_TetR"/>
</dbReference>
<keyword evidence="3" id="KW-0804">Transcription</keyword>
<keyword evidence="1" id="KW-0805">Transcription regulation</keyword>
<comment type="caution">
    <text evidence="6">The sequence shown here is derived from an EMBL/GenBank/DDBJ whole genome shotgun (WGS) entry which is preliminary data.</text>
</comment>
<dbReference type="AlphaFoldDB" id="A0A934J084"/>
<accession>A0A934J084</accession>
<dbReference type="RefSeq" id="WP_199018492.1">
    <property type="nucleotide sequence ID" value="NZ_JAELUP010000016.1"/>
</dbReference>
<name>A0A934J084_9BACL</name>
<dbReference type="SUPFAM" id="SSF48498">
    <property type="entry name" value="Tetracyclin repressor-like, C-terminal domain"/>
    <property type="match status" value="1"/>
</dbReference>
<gene>
    <name evidence="6" type="ORF">JFN88_06300</name>
</gene>
<dbReference type="PANTHER" id="PTHR47506">
    <property type="entry name" value="TRANSCRIPTIONAL REGULATORY PROTEIN"/>
    <property type="match status" value="1"/>
</dbReference>
<dbReference type="Pfam" id="PF00440">
    <property type="entry name" value="TetR_N"/>
    <property type="match status" value="1"/>
</dbReference>
<evidence type="ECO:0000256" key="3">
    <source>
        <dbReference type="ARBA" id="ARBA00023163"/>
    </source>
</evidence>
<protein>
    <submittedName>
        <fullName evidence="6">TetR/AcrR family transcriptional regulator</fullName>
    </submittedName>
</protein>
<dbReference type="EMBL" id="JAELUP010000016">
    <property type="protein sequence ID" value="MBJ6360929.1"/>
    <property type="molecule type" value="Genomic_DNA"/>
</dbReference>
<organism evidence="6 7">
    <name type="scientific">Paenibacillus roseus</name>
    <dbReference type="NCBI Taxonomy" id="2798579"/>
    <lineage>
        <taxon>Bacteria</taxon>
        <taxon>Bacillati</taxon>
        <taxon>Bacillota</taxon>
        <taxon>Bacilli</taxon>
        <taxon>Bacillales</taxon>
        <taxon>Paenibacillaceae</taxon>
        <taxon>Paenibacillus</taxon>
    </lineage>
</organism>
<dbReference type="PANTHER" id="PTHR47506:SF6">
    <property type="entry name" value="HTH-TYPE TRANSCRIPTIONAL REPRESSOR NEMR"/>
    <property type="match status" value="1"/>
</dbReference>
<evidence type="ECO:0000313" key="7">
    <source>
        <dbReference type="Proteomes" id="UP000640274"/>
    </source>
</evidence>
<evidence type="ECO:0000256" key="2">
    <source>
        <dbReference type="ARBA" id="ARBA00023125"/>
    </source>
</evidence>
<dbReference type="InterPro" id="IPR036271">
    <property type="entry name" value="Tet_transcr_reg_TetR-rel_C_sf"/>
</dbReference>